<protein>
    <submittedName>
        <fullName evidence="2">Uncharacterized protein</fullName>
    </submittedName>
</protein>
<dbReference type="AlphaFoldDB" id="A0A8S0TS66"/>
<gene>
    <name evidence="2" type="ORF">OLEA9_A011689</name>
</gene>
<keyword evidence="3" id="KW-1185">Reference proteome</keyword>
<sequence length="521" mass="55639">MGRAVHANGILHVELVPADKITPGTVGRVYTRAEELARCVNIDPGATFHVGTCTGEISVASRATTPGPPRGFAPERERVCEQVACGGELARAMIWHRRFETRVSLRGQPWALSRLLQRALFCKSSSSRTGETDAKGGDGSESSNARARGPNWPHLTNEFAADFSLLDFSGARPGALARPLSRPVHVNCRLGHSRGAFLAKIKLGQGAAQQPVAQFHSRPSVSGTEAASAGPLFDFRLPERPAINGPLCSLLRERKLARANYLKANSQVSERRESKGQICNNYLSTCAGAVEGASRAAGHLAAGRARRVLISFLAEEELRSRSRSRSRCFVARPSIRAADCRARAGQLIYLRARARLSERVGSLVVDSSGPAGRVSVEARFARTNFSARNLVVGSGGGGSFAVGCKSAILQIFEAISGGGRGPSSQTRKLANSNEGRPIVRPWGPPLSLALRTESRRGPPRATSGRDTRDHYLAGQQLFNSFFALTLLTLLSSSSSSSSSSSGRPVAAVLAKFKFICAAEFV</sequence>
<evidence type="ECO:0000256" key="1">
    <source>
        <dbReference type="SAM" id="MobiDB-lite"/>
    </source>
</evidence>
<proteinExistence type="predicted"/>
<reference evidence="2 3" key="1">
    <citation type="submission" date="2019-12" db="EMBL/GenBank/DDBJ databases">
        <authorList>
            <person name="Alioto T."/>
            <person name="Alioto T."/>
            <person name="Gomez Garrido J."/>
        </authorList>
    </citation>
    <scope>NUCLEOTIDE SEQUENCE [LARGE SCALE GENOMIC DNA]</scope>
</reference>
<dbReference type="EMBL" id="CACTIH010007260">
    <property type="protein sequence ID" value="CAA3006399.1"/>
    <property type="molecule type" value="Genomic_DNA"/>
</dbReference>
<feature type="compositionally biased region" description="Polar residues" evidence="1">
    <location>
        <begin position="422"/>
        <end position="434"/>
    </location>
</feature>
<name>A0A8S0TS66_OLEEU</name>
<dbReference type="Proteomes" id="UP000594638">
    <property type="component" value="Unassembled WGS sequence"/>
</dbReference>
<evidence type="ECO:0000313" key="2">
    <source>
        <dbReference type="EMBL" id="CAA3006399.1"/>
    </source>
</evidence>
<accession>A0A8S0TS66</accession>
<organism evidence="2 3">
    <name type="scientific">Olea europaea subsp. europaea</name>
    <dbReference type="NCBI Taxonomy" id="158383"/>
    <lineage>
        <taxon>Eukaryota</taxon>
        <taxon>Viridiplantae</taxon>
        <taxon>Streptophyta</taxon>
        <taxon>Embryophyta</taxon>
        <taxon>Tracheophyta</taxon>
        <taxon>Spermatophyta</taxon>
        <taxon>Magnoliopsida</taxon>
        <taxon>eudicotyledons</taxon>
        <taxon>Gunneridae</taxon>
        <taxon>Pentapetalae</taxon>
        <taxon>asterids</taxon>
        <taxon>lamiids</taxon>
        <taxon>Lamiales</taxon>
        <taxon>Oleaceae</taxon>
        <taxon>Oleeae</taxon>
        <taxon>Olea</taxon>
    </lineage>
</organism>
<evidence type="ECO:0000313" key="3">
    <source>
        <dbReference type="Proteomes" id="UP000594638"/>
    </source>
</evidence>
<feature type="region of interest" description="Disordered" evidence="1">
    <location>
        <begin position="419"/>
        <end position="468"/>
    </location>
</feature>
<feature type="region of interest" description="Disordered" evidence="1">
    <location>
        <begin position="127"/>
        <end position="151"/>
    </location>
</feature>
<comment type="caution">
    <text evidence="2">The sequence shown here is derived from an EMBL/GenBank/DDBJ whole genome shotgun (WGS) entry which is preliminary data.</text>
</comment>
<dbReference type="Gramene" id="OE9A011689T1">
    <property type="protein sequence ID" value="OE9A011689C1"/>
    <property type="gene ID" value="OE9A011689"/>
</dbReference>